<evidence type="ECO:0008006" key="3">
    <source>
        <dbReference type="Google" id="ProtNLM"/>
    </source>
</evidence>
<protein>
    <recommendedName>
        <fullName evidence="3">PE domain-containing protein</fullName>
    </recommendedName>
</protein>
<reference evidence="2" key="1">
    <citation type="journal article" date="2019" name="Int. J. Syst. Evol. Microbiol.">
        <title>The Global Catalogue of Microorganisms (GCM) 10K type strain sequencing project: providing services to taxonomists for standard genome sequencing and annotation.</title>
        <authorList>
            <consortium name="The Broad Institute Genomics Platform"/>
            <consortium name="The Broad Institute Genome Sequencing Center for Infectious Disease"/>
            <person name="Wu L."/>
            <person name="Ma J."/>
        </authorList>
    </citation>
    <scope>NUCLEOTIDE SEQUENCE [LARGE SCALE GENOMIC DNA]</scope>
    <source>
        <strain evidence="2">JCM 16925</strain>
    </source>
</reference>
<evidence type="ECO:0000313" key="1">
    <source>
        <dbReference type="EMBL" id="GAA4075212.1"/>
    </source>
</evidence>
<sequence length="107" mass="11395">MGQGTEVESDALRRYARAVERAEGQVEAIRNRIRPLDLPAGAFGKLSESDSLKADYDTQSTEAEADLKDVMESLAALATGVRLTAAAYDATEEDHVQMFEGFGGGAG</sequence>
<gene>
    <name evidence="1" type="ORF">GCM10022233_61850</name>
</gene>
<accession>A0ABP7VV55</accession>
<dbReference type="EMBL" id="BAAAZY010000019">
    <property type="protein sequence ID" value="GAA4075212.1"/>
    <property type="molecule type" value="Genomic_DNA"/>
</dbReference>
<name>A0ABP7VV55_9ACTN</name>
<dbReference type="Proteomes" id="UP001499984">
    <property type="component" value="Unassembled WGS sequence"/>
</dbReference>
<comment type="caution">
    <text evidence="1">The sequence shown here is derived from an EMBL/GenBank/DDBJ whole genome shotgun (WGS) entry which is preliminary data.</text>
</comment>
<keyword evidence="2" id="KW-1185">Reference proteome</keyword>
<evidence type="ECO:0000313" key="2">
    <source>
        <dbReference type="Proteomes" id="UP001499984"/>
    </source>
</evidence>
<proteinExistence type="predicted"/>
<dbReference type="RefSeq" id="WP_345017617.1">
    <property type="nucleotide sequence ID" value="NZ_BAAAZY010000019.1"/>
</dbReference>
<organism evidence="1 2">
    <name type="scientific">Streptomyces shaanxiensis</name>
    <dbReference type="NCBI Taxonomy" id="653357"/>
    <lineage>
        <taxon>Bacteria</taxon>
        <taxon>Bacillati</taxon>
        <taxon>Actinomycetota</taxon>
        <taxon>Actinomycetes</taxon>
        <taxon>Kitasatosporales</taxon>
        <taxon>Streptomycetaceae</taxon>
        <taxon>Streptomyces</taxon>
    </lineage>
</organism>